<comment type="caution">
    <text evidence="1">The sequence shown here is derived from an EMBL/GenBank/DDBJ whole genome shotgun (WGS) entry which is preliminary data.</text>
</comment>
<evidence type="ECO:0000313" key="1">
    <source>
        <dbReference type="EMBL" id="MBC2693207.1"/>
    </source>
</evidence>
<gene>
    <name evidence="1" type="ORF">H7995_25800</name>
</gene>
<organism evidence="1 2">
    <name type="scientific">Pseudomonas kielensis</name>
    <dbReference type="NCBI Taxonomy" id="2762577"/>
    <lineage>
        <taxon>Bacteria</taxon>
        <taxon>Pseudomonadati</taxon>
        <taxon>Pseudomonadota</taxon>
        <taxon>Gammaproteobacteria</taxon>
        <taxon>Pseudomonadales</taxon>
        <taxon>Pseudomonadaceae</taxon>
        <taxon>Pseudomonas</taxon>
    </lineage>
</organism>
<dbReference type="EMBL" id="JACMYG010000042">
    <property type="protein sequence ID" value="MBC2693207.1"/>
    <property type="molecule type" value="Genomic_DNA"/>
</dbReference>
<accession>A0A7X1GIS7</accession>
<sequence>MSKLATAAMTNLELSRELYTEDQRRQFYADYQAARYAAAASNDACIKHANLRGWKLWKGPTADWKEKNEQLLKSYRQAHITVKTMEQEHPLLVQVYMHKRNPILSA</sequence>
<evidence type="ECO:0000313" key="2">
    <source>
        <dbReference type="Proteomes" id="UP000526003"/>
    </source>
</evidence>
<dbReference type="Proteomes" id="UP000526003">
    <property type="component" value="Unassembled WGS sequence"/>
</dbReference>
<dbReference type="RefSeq" id="WP_185819118.1">
    <property type="nucleotide sequence ID" value="NZ_JACMYG010000042.1"/>
</dbReference>
<protein>
    <submittedName>
        <fullName evidence="1">Uncharacterized protein</fullName>
    </submittedName>
</protein>
<proteinExistence type="predicted"/>
<name>A0A7X1GIS7_9PSED</name>
<reference evidence="1 2" key="1">
    <citation type="submission" date="2020-08" db="EMBL/GenBank/DDBJ databases">
        <title>Pseudomonas sp. nov.</title>
        <authorList>
            <person name="Gieschler S."/>
            <person name="Fiedler G."/>
            <person name="Brinks E."/>
            <person name="Boehnlein C."/>
            <person name="Franz C.M.A.P."/>
            <person name="Kabisch J."/>
        </authorList>
    </citation>
    <scope>NUCLEOTIDE SEQUENCE [LARGE SCALE GENOMIC DNA]</scope>
    <source>
        <strain evidence="1 2">MBT-1</strain>
    </source>
</reference>
<keyword evidence="2" id="KW-1185">Reference proteome</keyword>
<dbReference type="AlphaFoldDB" id="A0A7X1GIS7"/>